<organism evidence="1 2">
    <name type="scientific">Parabacteroides distasonis</name>
    <dbReference type="NCBI Taxonomy" id="823"/>
    <lineage>
        <taxon>Bacteria</taxon>
        <taxon>Pseudomonadati</taxon>
        <taxon>Bacteroidota</taxon>
        <taxon>Bacteroidia</taxon>
        <taxon>Bacteroidales</taxon>
        <taxon>Tannerellaceae</taxon>
        <taxon>Parabacteroides</taxon>
    </lineage>
</organism>
<dbReference type="AlphaFoldDB" id="A0A6I2NQA5"/>
<name>A0A6I2NQA5_PARDI</name>
<evidence type="ECO:0000313" key="2">
    <source>
        <dbReference type="Proteomes" id="UP000432516"/>
    </source>
</evidence>
<dbReference type="EMBL" id="WKNE01000013">
    <property type="protein sequence ID" value="MRZ56128.1"/>
    <property type="molecule type" value="Genomic_DNA"/>
</dbReference>
<reference evidence="1 2" key="1">
    <citation type="journal article" date="2019" name="Nat. Med.">
        <title>A library of human gut bacterial isolates paired with longitudinal multiomics data enables mechanistic microbiome research.</title>
        <authorList>
            <person name="Poyet M."/>
            <person name="Groussin M."/>
            <person name="Gibbons S.M."/>
            <person name="Avila-Pacheco J."/>
            <person name="Jiang X."/>
            <person name="Kearney S.M."/>
            <person name="Perrotta A.R."/>
            <person name="Berdy B."/>
            <person name="Zhao S."/>
            <person name="Lieberman T.D."/>
            <person name="Swanson P.K."/>
            <person name="Smith M."/>
            <person name="Roesemann S."/>
            <person name="Alexander J.E."/>
            <person name="Rich S.A."/>
            <person name="Livny J."/>
            <person name="Vlamakis H."/>
            <person name="Clish C."/>
            <person name="Bullock K."/>
            <person name="Deik A."/>
            <person name="Scott J."/>
            <person name="Pierce K.A."/>
            <person name="Xavier R.J."/>
            <person name="Alm E.J."/>
        </authorList>
    </citation>
    <scope>NUCLEOTIDE SEQUENCE [LARGE SCALE GENOMIC DNA]</scope>
    <source>
        <strain evidence="1 2">BIOML-A2</strain>
    </source>
</reference>
<protein>
    <submittedName>
        <fullName evidence="1">Uncharacterized protein</fullName>
    </submittedName>
</protein>
<dbReference type="RefSeq" id="WP_121956034.1">
    <property type="nucleotide sequence ID" value="NZ_CAXSUO010000002.1"/>
</dbReference>
<dbReference type="Proteomes" id="UP000432516">
    <property type="component" value="Unassembled WGS sequence"/>
</dbReference>
<sequence>MIGEINQSNLYLLLPSKVSWLADMVTTNKGISLIDAIKQIYSSDTYKRLENEETKMWHWGPVDLYNEMISKETGRE</sequence>
<gene>
    <name evidence="1" type="ORF">GKD68_15565</name>
</gene>
<proteinExistence type="predicted"/>
<comment type="caution">
    <text evidence="1">The sequence shown here is derived from an EMBL/GenBank/DDBJ whole genome shotgun (WGS) entry which is preliminary data.</text>
</comment>
<accession>A0A6I2NQA5</accession>
<evidence type="ECO:0000313" key="1">
    <source>
        <dbReference type="EMBL" id="MRZ56128.1"/>
    </source>
</evidence>